<feature type="compositionally biased region" description="Low complexity" evidence="1">
    <location>
        <begin position="10"/>
        <end position="28"/>
    </location>
</feature>
<dbReference type="Gene3D" id="1.10.220.10">
    <property type="entry name" value="Annexin"/>
    <property type="match status" value="2"/>
</dbReference>
<name>A0A2S4PN49_9PEZI</name>
<evidence type="ECO:0000313" key="2">
    <source>
        <dbReference type="EMBL" id="POS83463.1"/>
    </source>
</evidence>
<gene>
    <name evidence="2" type="ORF">EPUL_006234</name>
</gene>
<sequence>MLLKPVNHEPLTSRSKSPSSKTRSGSLSRVAKRLGLRIRPEERQVKQRPERQREEYGKRDSLSTESSYNTIYQQPLETQSAVFMNDNGTRGRKQNNRYSTGPEIYGIPEVSKHSSHTPVPRSPNKDKSQEEAGASFKIGLGGHNLSGGIHLSKSKPSKRLSKNETSNSLPPKNPRDDPLAYGNFSVDHLAYPDPPKSRNHVDVPRRETSRVRPTSVIYDSLSALDMKPEFLPSNQRYDATISSLELSQNMHSLQVNDKHHIGIGAGTSVSSAPGSPLLESYQGTYQSISPMPSPLLKAMHHISSPNTDINYYYSSADERSNCSNNRDFRRTARFHDPEEEAKLLAKALRGERQLPDTTPLISILPGLTHVQILELRFQYKKLVRTGKEKKGVNLAKHIKLRLKSQPDLMKVCYVCALGQWESEAYWSNYWYQSQKSQRELLIESLMGRTNEEIRLIKEGFRDKKYHNSLTRCLQTELREDKFKKAVMLVLEEKQMEESPDGSVDKDLVASDVIELRNAVKEKRGGETAVIKIVLLRSKTHLRELLKAYNLMYERNFAKEILQKSENLVGELLAHILNGVINAPYRDALLLHHALTLPRIDNSWCDLLISRLVRYHWDRPHFEKIRSEFRHLYNTELQTAVSEGVSGDLGLFLEALCVRRTESDVRVLPPS</sequence>
<evidence type="ECO:0000313" key="3">
    <source>
        <dbReference type="Proteomes" id="UP000237438"/>
    </source>
</evidence>
<organism evidence="2 3">
    <name type="scientific">Erysiphe pulchra</name>
    <dbReference type="NCBI Taxonomy" id="225359"/>
    <lineage>
        <taxon>Eukaryota</taxon>
        <taxon>Fungi</taxon>
        <taxon>Dikarya</taxon>
        <taxon>Ascomycota</taxon>
        <taxon>Pezizomycotina</taxon>
        <taxon>Leotiomycetes</taxon>
        <taxon>Erysiphales</taxon>
        <taxon>Erysiphaceae</taxon>
        <taxon>Erysiphe</taxon>
    </lineage>
</organism>
<protein>
    <recommendedName>
        <fullName evidence="4">Annexin</fullName>
    </recommendedName>
</protein>
<dbReference type="SUPFAM" id="SSF47874">
    <property type="entry name" value="Annexin"/>
    <property type="match status" value="1"/>
</dbReference>
<dbReference type="Proteomes" id="UP000237438">
    <property type="component" value="Unassembled WGS sequence"/>
</dbReference>
<proteinExistence type="predicted"/>
<dbReference type="GO" id="GO:0005544">
    <property type="term" value="F:calcium-dependent phospholipid binding"/>
    <property type="evidence" value="ECO:0007669"/>
    <property type="project" value="InterPro"/>
</dbReference>
<feature type="region of interest" description="Disordered" evidence="1">
    <location>
        <begin position="1"/>
        <end position="209"/>
    </location>
</feature>
<dbReference type="PANTHER" id="PTHR10502:SF107">
    <property type="entry name" value="ANNEXIN ANXC4 (AFU_ORTHOLOGUE AFUA_3G07020)"/>
    <property type="match status" value="1"/>
</dbReference>
<dbReference type="OrthoDB" id="2134400at2759"/>
<dbReference type="STRING" id="225359.A0A2S4PN49"/>
<feature type="compositionally biased region" description="Basic and acidic residues" evidence="1">
    <location>
        <begin position="195"/>
        <end position="209"/>
    </location>
</feature>
<evidence type="ECO:0000256" key="1">
    <source>
        <dbReference type="SAM" id="MobiDB-lite"/>
    </source>
</evidence>
<dbReference type="EMBL" id="PEDP01001567">
    <property type="protein sequence ID" value="POS83463.1"/>
    <property type="molecule type" value="Genomic_DNA"/>
</dbReference>
<comment type="caution">
    <text evidence="2">The sequence shown here is derived from an EMBL/GenBank/DDBJ whole genome shotgun (WGS) entry which is preliminary data.</text>
</comment>
<dbReference type="GO" id="GO:0005509">
    <property type="term" value="F:calcium ion binding"/>
    <property type="evidence" value="ECO:0007669"/>
    <property type="project" value="InterPro"/>
</dbReference>
<dbReference type="AlphaFoldDB" id="A0A2S4PN49"/>
<dbReference type="GO" id="GO:0005737">
    <property type="term" value="C:cytoplasm"/>
    <property type="evidence" value="ECO:0007669"/>
    <property type="project" value="TreeGrafter"/>
</dbReference>
<accession>A0A2S4PN49</accession>
<feature type="compositionally biased region" description="Basic and acidic residues" evidence="1">
    <location>
        <begin position="38"/>
        <end position="62"/>
    </location>
</feature>
<dbReference type="InterPro" id="IPR037104">
    <property type="entry name" value="Annexin_sf"/>
</dbReference>
<dbReference type="PANTHER" id="PTHR10502">
    <property type="entry name" value="ANNEXIN"/>
    <property type="match status" value="1"/>
</dbReference>
<dbReference type="GO" id="GO:0001786">
    <property type="term" value="F:phosphatidylserine binding"/>
    <property type="evidence" value="ECO:0007669"/>
    <property type="project" value="TreeGrafter"/>
</dbReference>
<reference evidence="2 3" key="1">
    <citation type="submission" date="2017-10" db="EMBL/GenBank/DDBJ databases">
        <title>Development of genomic resources for the powdery mildew, Erysiphe pulchra.</title>
        <authorList>
            <person name="Wadl P.A."/>
            <person name="Mack B.M."/>
            <person name="Moore G."/>
            <person name="Beltz S.B."/>
        </authorList>
    </citation>
    <scope>NUCLEOTIDE SEQUENCE [LARGE SCALE GENOMIC DNA]</scope>
    <source>
        <strain evidence="2">Cflorida</strain>
    </source>
</reference>
<feature type="compositionally biased region" description="Polar residues" evidence="1">
    <location>
        <begin position="63"/>
        <end position="88"/>
    </location>
</feature>
<dbReference type="GO" id="GO:0012506">
    <property type="term" value="C:vesicle membrane"/>
    <property type="evidence" value="ECO:0007669"/>
    <property type="project" value="TreeGrafter"/>
</dbReference>
<keyword evidence="3" id="KW-1185">Reference proteome</keyword>
<dbReference type="GO" id="GO:0005886">
    <property type="term" value="C:plasma membrane"/>
    <property type="evidence" value="ECO:0007669"/>
    <property type="project" value="TreeGrafter"/>
</dbReference>
<evidence type="ECO:0008006" key="4">
    <source>
        <dbReference type="Google" id="ProtNLM"/>
    </source>
</evidence>
<dbReference type="GO" id="GO:0005634">
    <property type="term" value="C:nucleus"/>
    <property type="evidence" value="ECO:0007669"/>
    <property type="project" value="TreeGrafter"/>
</dbReference>